<dbReference type="Proteomes" id="UP000198575">
    <property type="component" value="Unassembled WGS sequence"/>
</dbReference>
<dbReference type="InterPro" id="IPR036514">
    <property type="entry name" value="SGNH_hydro_sf"/>
</dbReference>
<dbReference type="InterPro" id="IPR013830">
    <property type="entry name" value="SGNH_hydro"/>
</dbReference>
<dbReference type="SUPFAM" id="SSF52266">
    <property type="entry name" value="SGNH hydrolase"/>
    <property type="match status" value="1"/>
</dbReference>
<organism evidence="2 3">
    <name type="scientific">Dokdonella immobilis</name>
    <dbReference type="NCBI Taxonomy" id="578942"/>
    <lineage>
        <taxon>Bacteria</taxon>
        <taxon>Pseudomonadati</taxon>
        <taxon>Pseudomonadota</taxon>
        <taxon>Gammaproteobacteria</taxon>
        <taxon>Lysobacterales</taxon>
        <taxon>Rhodanobacteraceae</taxon>
        <taxon>Dokdonella</taxon>
    </lineage>
</organism>
<dbReference type="Gene3D" id="3.40.50.1110">
    <property type="entry name" value="SGNH hydrolase"/>
    <property type="match status" value="1"/>
</dbReference>
<dbReference type="AlphaFoldDB" id="A0A1I5B6Q2"/>
<dbReference type="EMBL" id="FOVF01000053">
    <property type="protein sequence ID" value="SFN70372.1"/>
    <property type="molecule type" value="Genomic_DNA"/>
</dbReference>
<gene>
    <name evidence="2" type="ORF">SAMN05216289_1536</name>
</gene>
<dbReference type="RefSeq" id="WP_092411007.1">
    <property type="nucleotide sequence ID" value="NZ_FOVF01000053.1"/>
</dbReference>
<keyword evidence="3" id="KW-1185">Reference proteome</keyword>
<protein>
    <submittedName>
        <fullName evidence="2">Lysophospholipase L1</fullName>
    </submittedName>
</protein>
<accession>A0A1I5B6Q2</accession>
<evidence type="ECO:0000313" key="2">
    <source>
        <dbReference type="EMBL" id="SFN70372.1"/>
    </source>
</evidence>
<reference evidence="2 3" key="1">
    <citation type="submission" date="2016-10" db="EMBL/GenBank/DDBJ databases">
        <authorList>
            <person name="de Groot N.N."/>
        </authorList>
    </citation>
    <scope>NUCLEOTIDE SEQUENCE [LARGE SCALE GENOMIC DNA]</scope>
    <source>
        <strain evidence="2 3">CGMCC 1.7659</strain>
    </source>
</reference>
<sequence>MLRSLVFWGSLPWVALQALRVRRDAPRLAAAAGPETGSVGSGPPLRLVAIGDSIIAGVGASRLDRALVGRTAEALAATLTRSVEWQAIGRIGIDSGGVLGELLARLPEQPVDLFVLSVGVNDVTSLHRTATWRRNLDALLRAMSAHSPSALIAVAGIPPLKGFPLLPQPLRALIGFRGETFDRLARHVVAAHAQAVHVPVEFETRREAFSSDGFHPSEASYVEFGRAMAGAVAGAMTERSPP</sequence>
<name>A0A1I5B6Q2_9GAMM</name>
<dbReference type="CDD" id="cd01836">
    <property type="entry name" value="FeeA_FeeB_like"/>
    <property type="match status" value="1"/>
</dbReference>
<evidence type="ECO:0000313" key="3">
    <source>
        <dbReference type="Proteomes" id="UP000198575"/>
    </source>
</evidence>
<evidence type="ECO:0000259" key="1">
    <source>
        <dbReference type="Pfam" id="PF13472"/>
    </source>
</evidence>
<dbReference type="GO" id="GO:0016788">
    <property type="term" value="F:hydrolase activity, acting on ester bonds"/>
    <property type="evidence" value="ECO:0007669"/>
    <property type="project" value="UniProtKB-ARBA"/>
</dbReference>
<dbReference type="STRING" id="578942.SAMN05216289_1536"/>
<feature type="domain" description="SGNH hydrolase-type esterase" evidence="1">
    <location>
        <begin position="49"/>
        <end position="221"/>
    </location>
</feature>
<dbReference type="Pfam" id="PF13472">
    <property type="entry name" value="Lipase_GDSL_2"/>
    <property type="match status" value="1"/>
</dbReference>
<proteinExistence type="predicted"/>
<dbReference type="OrthoDB" id="5624617at2"/>